<gene>
    <name evidence="1" type="ORF">PORY_000122</name>
</gene>
<proteinExistence type="predicted"/>
<accession>A0ACB7CGJ4</accession>
<organism evidence="1 2">
    <name type="scientific">Pneumocystis oryctolagi</name>
    <dbReference type="NCBI Taxonomy" id="42067"/>
    <lineage>
        <taxon>Eukaryota</taxon>
        <taxon>Fungi</taxon>
        <taxon>Dikarya</taxon>
        <taxon>Ascomycota</taxon>
        <taxon>Taphrinomycotina</taxon>
        <taxon>Pneumocystomycetes</taxon>
        <taxon>Pneumocystaceae</taxon>
        <taxon>Pneumocystis</taxon>
    </lineage>
</organism>
<dbReference type="Proteomes" id="UP000768646">
    <property type="component" value="Unassembled WGS sequence"/>
</dbReference>
<protein>
    <submittedName>
        <fullName evidence="1">Uncharacterized protein</fullName>
    </submittedName>
</protein>
<comment type="caution">
    <text evidence="1">The sequence shown here is derived from an EMBL/GenBank/DDBJ whole genome shotgun (WGS) entry which is preliminary data.</text>
</comment>
<evidence type="ECO:0000313" key="2">
    <source>
        <dbReference type="Proteomes" id="UP000768646"/>
    </source>
</evidence>
<keyword evidence="2" id="KW-1185">Reference proteome</keyword>
<evidence type="ECO:0000313" key="1">
    <source>
        <dbReference type="EMBL" id="KAG4306134.1"/>
    </source>
</evidence>
<dbReference type="EMBL" id="JABTEG010000001">
    <property type="protein sequence ID" value="KAG4306134.1"/>
    <property type="molecule type" value="Genomic_DNA"/>
</dbReference>
<reference evidence="1 2" key="1">
    <citation type="journal article" date="2021" name="Commun. Biol.">
        <title>Genomic insights into the host specific adaptation of the Pneumocystis genus.</title>
        <authorList>
            <person name="Cisse O.H."/>
            <person name="Ma L."/>
            <person name="Dekker J.P."/>
            <person name="Khil P.P."/>
            <person name="Youn J.-H."/>
            <person name="Brenchley J.M."/>
            <person name="Blair R."/>
            <person name="Pahar B."/>
            <person name="Chabe M."/>
            <person name="Van Rompay K.K.A."/>
            <person name="Keesler R."/>
            <person name="Sukura A."/>
            <person name="Hirsch V."/>
            <person name="Kutty G."/>
            <person name="Liu Y."/>
            <person name="Peng L."/>
            <person name="Chen J."/>
            <person name="Song J."/>
            <person name="Weissenbacher-Lang C."/>
            <person name="Xu J."/>
            <person name="Upham N.S."/>
            <person name="Stajich J.E."/>
            <person name="Cuomo C.A."/>
            <person name="Cushion M.T."/>
            <person name="Kovacs J.A."/>
        </authorList>
    </citation>
    <scope>NUCLEOTIDE SEQUENCE [LARGE SCALE GENOMIC DNA]</scope>
    <source>
        <strain evidence="1 2">RABM</strain>
    </source>
</reference>
<name>A0ACB7CGJ4_9ASCO</name>
<sequence>MISDKPRERFYVKGVDYQPGGSSSINDPLSDVEACRRDFYLMKDLGVNTIRVYQIDNSENHDECMKIMEECGIYLFLDVNTALISLWSVNTRLSYTDEYLQNIFATIDAFKNYNNLIGFFAGNEVVASVHHTDALPWIKAVVRDMKRYIYHHSKRKIYVGYSATDLNNRLPTALYLNCGKENTRVDFYAINLYSWCSPSTFFTSGYSQRVADFSSYTVPIFFSEYGCNRVVPRPFDEVQYIFSDMMSSVFSGGLVYQWTEEDGNPNYGLVRIQNGSAIKRADYFNLKHQYQNLALPKGSGGYKVVHGGNKCPDNAFIFNVHDELPKMPKSAEKYIKNGAGKPLGLRPSGSKTKYHKPTDTGSNNDVASTSTTDSDDDNASSKNHFGTKFYFILFITLFQIYAF</sequence>